<sequence>MKGTEMTKQERESMLYDEFDKFTSEPGESIHSYYLRFTKLINDMKMIPMTMSPMQINMKFVNHLQPERSRFITAAKQVSDLHNVTFNQLYTFLRHNERCSRSLRNATMILGTTCFVGANQPRVIRCYNCNGEGHMAKKCTVRKRVKYFKWCKEKILLAQEKEARVVFVTFLNF</sequence>
<protein>
    <submittedName>
        <fullName evidence="3">Retrovirus-related Pol polyprotein from transposon TNT 1-94</fullName>
    </submittedName>
</protein>
<keyword evidence="1" id="KW-0479">Metal-binding</keyword>
<feature type="non-terminal residue" evidence="3">
    <location>
        <position position="173"/>
    </location>
</feature>
<comment type="caution">
    <text evidence="3">The sequence shown here is derived from an EMBL/GenBank/DDBJ whole genome shotgun (WGS) entry which is preliminary data.</text>
</comment>
<dbReference type="InterPro" id="IPR036875">
    <property type="entry name" value="Znf_CCHC_sf"/>
</dbReference>
<dbReference type="InterPro" id="IPR001878">
    <property type="entry name" value="Znf_CCHC"/>
</dbReference>
<evidence type="ECO:0000256" key="1">
    <source>
        <dbReference type="PROSITE-ProRule" id="PRU00047"/>
    </source>
</evidence>
<evidence type="ECO:0000313" key="3">
    <source>
        <dbReference type="EMBL" id="GEY93743.1"/>
    </source>
</evidence>
<gene>
    <name evidence="3" type="ORF">Tci_465717</name>
</gene>
<proteinExistence type="predicted"/>
<name>A0A699HYX8_TANCI</name>
<dbReference type="PROSITE" id="PS50158">
    <property type="entry name" value="ZF_CCHC"/>
    <property type="match status" value="1"/>
</dbReference>
<reference evidence="3" key="1">
    <citation type="journal article" date="2019" name="Sci. Rep.">
        <title>Draft genome of Tanacetum cinerariifolium, the natural source of mosquito coil.</title>
        <authorList>
            <person name="Yamashiro T."/>
            <person name="Shiraishi A."/>
            <person name="Satake H."/>
            <person name="Nakayama K."/>
        </authorList>
    </citation>
    <scope>NUCLEOTIDE SEQUENCE</scope>
</reference>
<dbReference type="Gene3D" id="4.10.60.10">
    <property type="entry name" value="Zinc finger, CCHC-type"/>
    <property type="match status" value="1"/>
</dbReference>
<organism evidence="3">
    <name type="scientific">Tanacetum cinerariifolium</name>
    <name type="common">Dalmatian daisy</name>
    <name type="synonym">Chrysanthemum cinerariifolium</name>
    <dbReference type="NCBI Taxonomy" id="118510"/>
    <lineage>
        <taxon>Eukaryota</taxon>
        <taxon>Viridiplantae</taxon>
        <taxon>Streptophyta</taxon>
        <taxon>Embryophyta</taxon>
        <taxon>Tracheophyta</taxon>
        <taxon>Spermatophyta</taxon>
        <taxon>Magnoliopsida</taxon>
        <taxon>eudicotyledons</taxon>
        <taxon>Gunneridae</taxon>
        <taxon>Pentapetalae</taxon>
        <taxon>asterids</taxon>
        <taxon>campanulids</taxon>
        <taxon>Asterales</taxon>
        <taxon>Asteraceae</taxon>
        <taxon>Asteroideae</taxon>
        <taxon>Anthemideae</taxon>
        <taxon>Anthemidinae</taxon>
        <taxon>Tanacetum</taxon>
    </lineage>
</organism>
<dbReference type="SUPFAM" id="SSF57756">
    <property type="entry name" value="Retrovirus zinc finger-like domains"/>
    <property type="match status" value="1"/>
</dbReference>
<keyword evidence="1" id="KW-0863">Zinc-finger</keyword>
<dbReference type="SMART" id="SM00343">
    <property type="entry name" value="ZnF_C2HC"/>
    <property type="match status" value="1"/>
</dbReference>
<dbReference type="GO" id="GO:0008270">
    <property type="term" value="F:zinc ion binding"/>
    <property type="evidence" value="ECO:0007669"/>
    <property type="project" value="UniProtKB-KW"/>
</dbReference>
<accession>A0A699HYX8</accession>
<evidence type="ECO:0000259" key="2">
    <source>
        <dbReference type="PROSITE" id="PS50158"/>
    </source>
</evidence>
<dbReference type="GO" id="GO:0003676">
    <property type="term" value="F:nucleic acid binding"/>
    <property type="evidence" value="ECO:0007669"/>
    <property type="project" value="InterPro"/>
</dbReference>
<dbReference type="EMBL" id="BKCJ010224275">
    <property type="protein sequence ID" value="GEY93743.1"/>
    <property type="molecule type" value="Genomic_DNA"/>
</dbReference>
<keyword evidence="1" id="KW-0862">Zinc</keyword>
<dbReference type="AlphaFoldDB" id="A0A699HYX8"/>
<feature type="domain" description="CCHC-type" evidence="2">
    <location>
        <begin position="125"/>
        <end position="139"/>
    </location>
</feature>
<dbReference type="Pfam" id="PF00098">
    <property type="entry name" value="zf-CCHC"/>
    <property type="match status" value="1"/>
</dbReference>